<feature type="domain" description="Protein kinase" evidence="22">
    <location>
        <begin position="1286"/>
        <end position="1548"/>
    </location>
</feature>
<evidence type="ECO:0000256" key="8">
    <source>
        <dbReference type="ARBA" id="ARBA00022729"/>
    </source>
</evidence>
<evidence type="ECO:0000256" key="3">
    <source>
        <dbReference type="ARBA" id="ARBA00011902"/>
    </source>
</evidence>
<evidence type="ECO:0000313" key="24">
    <source>
        <dbReference type="EMBL" id="ANC28181.1"/>
    </source>
</evidence>
<dbReference type="GO" id="GO:0005009">
    <property type="term" value="F:insulin receptor activity"/>
    <property type="evidence" value="ECO:0007669"/>
    <property type="project" value="TreeGrafter"/>
</dbReference>
<dbReference type="SMR" id="A0A161HYN2"/>
<feature type="region of interest" description="Disordered" evidence="21">
    <location>
        <begin position="1772"/>
        <end position="1799"/>
    </location>
</feature>
<dbReference type="GO" id="GO:0043410">
    <property type="term" value="P:positive regulation of MAPK cascade"/>
    <property type="evidence" value="ECO:0007669"/>
    <property type="project" value="TreeGrafter"/>
</dbReference>
<comment type="subcellular location">
    <subcellularLocation>
        <location evidence="1">Endomembrane system</location>
    </subcellularLocation>
    <subcellularLocation>
        <location evidence="2">Membrane</location>
        <topology evidence="2">Single-pass type I membrane protein</topology>
    </subcellularLocation>
</comment>
<sequence length="2005" mass="223276" precursor="true">MVFHITPIVVVSVTGVYVTCRLVVARVSYLQVNTFLDLYPFSCLQESQGLTAWCGSSKHSKHHLLNEHKQFMYNVENDRYMKIFQIVSAKLYDQSKLKMKECETRTKASIRILQKSQRKSVRTPMILNPKERVELLSHSDKRLELRSEEVSESLDGTRKTVSPSLSQCIRREDTTASPVPTPGTRPFRGTSWGVGRWWKVVVVLALWVWAGECRAQASTHHTPNICQQRYNGTADKICGSMDLRNSISALEKLCPCRIIDGHLHFVLQEQRDSASMTRLSQYSFPGLREITHHLLIYRVFSLASLHSLFPNLAVIRGDVLFHNYALVIYDVPSLQEVGLVSLTVILRGSVRIERNPQLCYVHTVDWGHITVNRLAENYINRNRPVSECPSCPEELGCRRSKGCGAPRCWGSHACQSRCGSECPGGCVGDQCCHEECLGGCLTPGDPNTCHACRSLLDDGRCTHACSSPKFKVLKHRCETREVCSSQYAIKRDTQECVERCPLGYNETVTRMGSRNVTECVPCEGYVCTKQCSARTVKSISHAQLLRGCTEIDGHLTVHINGGENIEQELVENLSGIEVVRSYVKIFRSNITSLNFLSNLTTIGGSQLLYSNYSLVILDNPNLQTLWNTTNLTIKKGKVFVQSNPKLCLHHVQELINNTNITGLSDTDVSSTSNGDKVPCKVTPLKASVSTSVLYGTLTVTVFPHLPSVTVYYVNYKKADRNISLYESEGPCSDQGWSTVEMAAGNATGAGGAVHGTIVNLEPYTRYAVYVKTYSLASSEEGAQSDVLYAVTSPYNPTEPVHLEWASPNSRTLELWWEAPRRPNGQIDHYLVKLTLLPDTPRIPPDFDFCSPETRKYVDKKMAAMAQAEATIAPVRKTPTVEQKDPAEDPGGDDLCQATPATPSCCACRHPRLDEDHEVMGQISFEDFIMDNVYVKKINRSGRRTRESRLISDEEFENKLQAAHHPHTRNTLLKTVQSNASTSFGEADGEDDLSVSSFEDEDFPVHWGQTVHEFPTHAGIEADYRLHEENLTEYDRPHPNLSSVLLEQVHMTREPRLTLDNLHHFSLYSVGVVACQAPLGVSVSDQWGQPSPQGKLCSTIPARTAAYTRASDAADLIPEGSLRTMVLNNTSKESVVITWDPPGSPNGGVVAYILKIQSFSRDRCINSREFEYQGRRVEVRDLSPGNYSVWVKVRSKAKYGNVSAPAYFIIKDASRTDVSLVVASSLLAVAGAVLAAFTYWLWRRFRLTYSIPDTLDKVDINPYYREGFAPAEIFREEFIFWRDDLKVFYDRPLGQGFFGMVFEGQLNKDSRRTRVAVKTHSERATNEEIGQFLKEAAVVQNISCHHVVRLLGVVGDYAPVYVVMELMQEGDLKTFLNKHPPNFITGQKMMEMAVEAADGMAYLAAGKLVHRDLAARNCMLDHQLTLKIGDFGLTRNLKSDYYRTGGQGAMPVKWMAPESLQFNLYSTQSDVWSYGVLLWEMATRGVTPYKNRTNDEVIRLVVERYATPGRPKNCPLPIQRLMRCCWRYEARERPTFLAITKYLLKYTSLDYQKRFEQVSFYHSRSSDYSKYQRKETCGFMSECARESEEDLDQLALLTSCEASEEDISERDSGRYRSTPHGSPRLGRGSSPRLRKMSPRPSTTSFGRTLDGGDGLQCDHSQHSSPGDLRQEEKIKRHLYSNFDSEELHFGQRLQAGGASQMAPPGGLPTLLIPQDYRELRYAQLQLSTPSTPASGSHTPSSCPLTPSSNPQTPFLHPHSGLWPSPTCPSLQRSVSPLALNSPGSSPTLLNSSQTSVKSRASSPKLMRALYSNLQCLSSLQVASSTLALSPTPLNVGSRPPLNTPTQRSATEEPSRRFTGERCLAATTASTPAIPHGSEQPHRHMSKSTIHSPSTRDPPIPAPGPGVNPRHPQWPCNPPPSSSATPTTSSPLEAEHAHVHSSSCPAVSQDSSRQDLGSCSGSLHRWIQKVSPPASLPRSRSGPLRKKAASEGQMQKDSSPPGAFEIL</sequence>
<dbReference type="Pfam" id="PF01030">
    <property type="entry name" value="Recep_L_domain"/>
    <property type="match status" value="2"/>
</dbReference>
<keyword evidence="6" id="KW-0812">Transmembrane</keyword>
<dbReference type="InterPro" id="IPR001245">
    <property type="entry name" value="Ser-Thr/Tyr_kinase_cat_dom"/>
</dbReference>
<dbReference type="Pfam" id="PF07714">
    <property type="entry name" value="PK_Tyr_Ser-Thr"/>
    <property type="match status" value="1"/>
</dbReference>
<evidence type="ECO:0000256" key="2">
    <source>
        <dbReference type="ARBA" id="ARBA00004479"/>
    </source>
</evidence>
<keyword evidence="9" id="KW-0677">Repeat</keyword>
<dbReference type="PROSITE" id="PS00109">
    <property type="entry name" value="PROTEIN_KINASE_TYR"/>
    <property type="match status" value="1"/>
</dbReference>
<dbReference type="PROSITE" id="PS50853">
    <property type="entry name" value="FN3"/>
    <property type="match status" value="1"/>
</dbReference>
<keyword evidence="13" id="KW-1133">Transmembrane helix</keyword>
<feature type="region of interest" description="Disordered" evidence="21">
    <location>
        <begin position="1604"/>
        <end position="1669"/>
    </location>
</feature>
<dbReference type="InterPro" id="IPR036116">
    <property type="entry name" value="FN3_sf"/>
</dbReference>
<dbReference type="InterPro" id="IPR008266">
    <property type="entry name" value="Tyr_kinase_AS"/>
</dbReference>
<dbReference type="CDD" id="cd00063">
    <property type="entry name" value="FN3"/>
    <property type="match status" value="2"/>
</dbReference>
<keyword evidence="7" id="KW-0479">Metal-binding</keyword>
<dbReference type="SMART" id="SM00219">
    <property type="entry name" value="TyrKc"/>
    <property type="match status" value="1"/>
</dbReference>
<dbReference type="Pfam" id="PF00757">
    <property type="entry name" value="Furin-like"/>
    <property type="match status" value="1"/>
</dbReference>
<dbReference type="InterPro" id="IPR050122">
    <property type="entry name" value="RTK"/>
</dbReference>
<dbReference type="PROSITE" id="PS50011">
    <property type="entry name" value="PROTEIN_KINASE_DOM"/>
    <property type="match status" value="1"/>
</dbReference>
<feature type="compositionally biased region" description="Polar residues" evidence="21">
    <location>
        <begin position="1938"/>
        <end position="1959"/>
    </location>
</feature>
<dbReference type="PANTHER" id="PTHR24416">
    <property type="entry name" value="TYROSINE-PROTEIN KINASE RECEPTOR"/>
    <property type="match status" value="1"/>
</dbReference>
<dbReference type="EMBL" id="KT163378">
    <property type="protein sequence ID" value="ANC28181.1"/>
    <property type="molecule type" value="mRNA"/>
</dbReference>
<evidence type="ECO:0000256" key="13">
    <source>
        <dbReference type="ARBA" id="ARBA00022989"/>
    </source>
</evidence>
<dbReference type="PROSITE" id="PS00107">
    <property type="entry name" value="PROTEIN_KINASE_ATP"/>
    <property type="match status" value="1"/>
</dbReference>
<dbReference type="SUPFAM" id="SSF56112">
    <property type="entry name" value="Protein kinase-like (PK-like)"/>
    <property type="match status" value="1"/>
</dbReference>
<dbReference type="InterPro" id="IPR003961">
    <property type="entry name" value="FN3_dom"/>
</dbReference>
<dbReference type="PRINTS" id="PR00109">
    <property type="entry name" value="TYRKINASE"/>
</dbReference>
<dbReference type="GO" id="GO:0042593">
    <property type="term" value="P:glucose homeostasis"/>
    <property type="evidence" value="ECO:0007669"/>
    <property type="project" value="TreeGrafter"/>
</dbReference>
<dbReference type="InterPro" id="IPR020635">
    <property type="entry name" value="Tyr_kinase_cat_dom"/>
</dbReference>
<feature type="compositionally biased region" description="Pro residues" evidence="21">
    <location>
        <begin position="1894"/>
        <end position="1904"/>
    </location>
</feature>
<organism evidence="24">
    <name type="scientific">Sagmariasus verreauxi</name>
    <name type="common">green rock lobster</name>
    <dbReference type="NCBI Taxonomy" id="1412110"/>
    <lineage>
        <taxon>Eukaryota</taxon>
        <taxon>Metazoa</taxon>
        <taxon>Ecdysozoa</taxon>
        <taxon>Arthropoda</taxon>
        <taxon>Crustacea</taxon>
        <taxon>Multicrustacea</taxon>
        <taxon>Malacostraca</taxon>
        <taxon>Eumalacostraca</taxon>
        <taxon>Eucarida</taxon>
        <taxon>Decapoda</taxon>
        <taxon>Pleocyemata</taxon>
        <taxon>Achelata</taxon>
        <taxon>Palinuroidea</taxon>
        <taxon>Palinuridae</taxon>
        <taxon>Sagmariasus</taxon>
    </lineage>
</organism>
<dbReference type="CDD" id="cd00064">
    <property type="entry name" value="FU"/>
    <property type="match status" value="1"/>
</dbReference>
<keyword evidence="12 20" id="KW-0067">ATP-binding</keyword>
<keyword evidence="14" id="KW-0472">Membrane</keyword>
<feature type="domain" description="Fibronectin type-III" evidence="23">
    <location>
        <begin position="1117"/>
        <end position="1212"/>
    </location>
</feature>
<comment type="catalytic activity">
    <reaction evidence="19">
        <text>L-tyrosyl-[protein] + ATP = O-phospho-L-tyrosyl-[protein] + ADP + H(+)</text>
        <dbReference type="Rhea" id="RHEA:10596"/>
        <dbReference type="Rhea" id="RHEA-COMP:10136"/>
        <dbReference type="Rhea" id="RHEA-COMP:20101"/>
        <dbReference type="ChEBI" id="CHEBI:15378"/>
        <dbReference type="ChEBI" id="CHEBI:30616"/>
        <dbReference type="ChEBI" id="CHEBI:46858"/>
        <dbReference type="ChEBI" id="CHEBI:61978"/>
        <dbReference type="ChEBI" id="CHEBI:456216"/>
        <dbReference type="EC" id="2.7.10.1"/>
    </reaction>
</comment>
<feature type="binding site" evidence="20">
    <location>
        <position position="1317"/>
    </location>
    <ligand>
        <name>ATP</name>
        <dbReference type="ChEBI" id="CHEBI:30616"/>
    </ligand>
</feature>
<evidence type="ECO:0000259" key="22">
    <source>
        <dbReference type="PROSITE" id="PS50011"/>
    </source>
</evidence>
<evidence type="ECO:0000256" key="14">
    <source>
        <dbReference type="ARBA" id="ARBA00023136"/>
    </source>
</evidence>
<dbReference type="InterPro" id="IPR017441">
    <property type="entry name" value="Protein_kinase_ATP_BS"/>
</dbReference>
<evidence type="ECO:0000256" key="4">
    <source>
        <dbReference type="ARBA" id="ARBA00022679"/>
    </source>
</evidence>
<accession>A0A161HYN2</accession>
<name>A0A161HYN2_9EUCA</name>
<dbReference type="InterPro" id="IPR000494">
    <property type="entry name" value="Rcpt_L-dom"/>
</dbReference>
<dbReference type="GO" id="GO:0051897">
    <property type="term" value="P:positive regulation of phosphatidylinositol 3-kinase/protein kinase B signal transduction"/>
    <property type="evidence" value="ECO:0007669"/>
    <property type="project" value="TreeGrafter"/>
</dbReference>
<dbReference type="InterPro" id="IPR013783">
    <property type="entry name" value="Ig-like_fold"/>
</dbReference>
<dbReference type="Gene3D" id="3.80.20.20">
    <property type="entry name" value="Receptor L-domain"/>
    <property type="match status" value="2"/>
</dbReference>
<keyword evidence="5" id="KW-0165">Cleavage on pair of basic residues</keyword>
<dbReference type="Pfam" id="PF00041">
    <property type="entry name" value="fn3"/>
    <property type="match status" value="1"/>
</dbReference>
<dbReference type="FunFam" id="1.10.510.10:FF:001512">
    <property type="entry name" value="Receptor tyrosine-protein kinase erbB-2"/>
    <property type="match status" value="1"/>
</dbReference>
<dbReference type="Gene3D" id="3.30.200.20">
    <property type="entry name" value="Phosphorylase Kinase, domain 1"/>
    <property type="match status" value="1"/>
</dbReference>
<evidence type="ECO:0000256" key="1">
    <source>
        <dbReference type="ARBA" id="ARBA00004308"/>
    </source>
</evidence>
<dbReference type="GO" id="GO:0012505">
    <property type="term" value="C:endomembrane system"/>
    <property type="evidence" value="ECO:0007669"/>
    <property type="project" value="UniProtKB-SubCell"/>
</dbReference>
<feature type="region of interest" description="Disordered" evidence="21">
    <location>
        <begin position="1727"/>
        <end position="1759"/>
    </location>
</feature>
<dbReference type="GO" id="GO:0050793">
    <property type="term" value="P:regulation of developmental process"/>
    <property type="evidence" value="ECO:0007669"/>
    <property type="project" value="UniProtKB-ARBA"/>
</dbReference>
<dbReference type="EC" id="2.7.10.1" evidence="3"/>
<dbReference type="InterPro" id="IPR006211">
    <property type="entry name" value="Furin-like_Cys-rich_dom"/>
</dbReference>
<dbReference type="PANTHER" id="PTHR24416:SF525">
    <property type="entry name" value="INSULIN-LIKE RECEPTOR"/>
    <property type="match status" value="1"/>
</dbReference>
<keyword evidence="15" id="KW-0829">Tyrosine-protein kinase</keyword>
<dbReference type="GO" id="GO:0043560">
    <property type="term" value="F:insulin receptor substrate binding"/>
    <property type="evidence" value="ECO:0007669"/>
    <property type="project" value="TreeGrafter"/>
</dbReference>
<dbReference type="GO" id="GO:0030424">
    <property type="term" value="C:axon"/>
    <property type="evidence" value="ECO:0007669"/>
    <property type="project" value="TreeGrafter"/>
</dbReference>
<evidence type="ECO:0000256" key="15">
    <source>
        <dbReference type="ARBA" id="ARBA00023137"/>
    </source>
</evidence>
<dbReference type="InterPro" id="IPR011009">
    <property type="entry name" value="Kinase-like_dom_sf"/>
</dbReference>
<dbReference type="InterPro" id="IPR000719">
    <property type="entry name" value="Prot_kinase_dom"/>
</dbReference>
<evidence type="ECO:0000256" key="10">
    <source>
        <dbReference type="ARBA" id="ARBA00022741"/>
    </source>
</evidence>
<proteinExistence type="evidence at transcript level"/>
<keyword evidence="8" id="KW-0732">Signal</keyword>
<feature type="compositionally biased region" description="Polar residues" evidence="21">
    <location>
        <begin position="1727"/>
        <end position="1751"/>
    </location>
</feature>
<evidence type="ECO:0000256" key="19">
    <source>
        <dbReference type="ARBA" id="ARBA00051243"/>
    </source>
</evidence>
<dbReference type="InterPro" id="IPR036941">
    <property type="entry name" value="Rcpt_L-dom_sf"/>
</dbReference>
<dbReference type="Gene3D" id="1.10.510.10">
    <property type="entry name" value="Transferase(Phosphotransferase) domain 1"/>
    <property type="match status" value="1"/>
</dbReference>
<evidence type="ECO:0000256" key="7">
    <source>
        <dbReference type="ARBA" id="ARBA00022723"/>
    </source>
</evidence>
<evidence type="ECO:0000256" key="11">
    <source>
        <dbReference type="ARBA" id="ARBA00022777"/>
    </source>
</evidence>
<dbReference type="GO" id="GO:0030182">
    <property type="term" value="P:neuron differentiation"/>
    <property type="evidence" value="ECO:0007669"/>
    <property type="project" value="UniProtKB-ARBA"/>
</dbReference>
<dbReference type="GO" id="GO:0048468">
    <property type="term" value="P:cell development"/>
    <property type="evidence" value="ECO:0007669"/>
    <property type="project" value="UniProtKB-ARBA"/>
</dbReference>
<dbReference type="GO" id="GO:0005524">
    <property type="term" value="F:ATP binding"/>
    <property type="evidence" value="ECO:0007669"/>
    <property type="project" value="UniProtKB-UniRule"/>
</dbReference>
<evidence type="ECO:0000259" key="23">
    <source>
        <dbReference type="PROSITE" id="PS50853"/>
    </source>
</evidence>
<reference evidence="24" key="1">
    <citation type="submission" date="2015-06" db="EMBL/GenBank/DDBJ databases">
        <authorList>
            <person name="Hoefler B.C."/>
            <person name="Straight P.D."/>
        </authorList>
    </citation>
    <scope>NUCLEOTIDE SEQUENCE</scope>
</reference>
<dbReference type="SMART" id="SM00060">
    <property type="entry name" value="FN3"/>
    <property type="match status" value="3"/>
</dbReference>
<feature type="compositionally biased region" description="Basic and acidic residues" evidence="21">
    <location>
        <begin position="1848"/>
        <end position="1858"/>
    </location>
</feature>
<protein>
    <recommendedName>
        <fullName evidence="3">receptor protein-tyrosine kinase</fullName>
        <ecNumber evidence="3">2.7.10.1</ecNumber>
    </recommendedName>
</protein>
<feature type="compositionally biased region" description="Polar residues" evidence="21">
    <location>
        <begin position="1780"/>
        <end position="1799"/>
    </location>
</feature>
<evidence type="ECO:0000256" key="5">
    <source>
        <dbReference type="ARBA" id="ARBA00022685"/>
    </source>
</evidence>
<keyword evidence="4" id="KW-0808">Transferase</keyword>
<feature type="region of interest" description="Disordered" evidence="21">
    <location>
        <begin position="1828"/>
        <end position="2005"/>
    </location>
</feature>
<keyword evidence="18" id="KW-0464">Manganese</keyword>
<keyword evidence="17" id="KW-0325">Glycoprotein</keyword>
<dbReference type="SMART" id="SM00261">
    <property type="entry name" value="FU"/>
    <property type="match status" value="1"/>
</dbReference>
<dbReference type="Gene3D" id="2.60.40.10">
    <property type="entry name" value="Immunoglobulins"/>
    <property type="match status" value="3"/>
</dbReference>
<evidence type="ECO:0000256" key="6">
    <source>
        <dbReference type="ARBA" id="ARBA00022692"/>
    </source>
</evidence>
<evidence type="ECO:0000256" key="18">
    <source>
        <dbReference type="ARBA" id="ARBA00023211"/>
    </source>
</evidence>
<dbReference type="SUPFAM" id="SSF52058">
    <property type="entry name" value="L domain-like"/>
    <property type="match status" value="2"/>
</dbReference>
<feature type="compositionally biased region" description="Low complexity" evidence="21">
    <location>
        <begin position="1920"/>
        <end position="1929"/>
    </location>
</feature>
<evidence type="ECO:0000256" key="9">
    <source>
        <dbReference type="ARBA" id="ARBA00022737"/>
    </source>
</evidence>
<keyword evidence="16 24" id="KW-0675">Receptor</keyword>
<evidence type="ECO:0000256" key="21">
    <source>
        <dbReference type="SAM" id="MobiDB-lite"/>
    </source>
</evidence>
<dbReference type="InterPro" id="IPR006212">
    <property type="entry name" value="Furin_repeat"/>
</dbReference>
<dbReference type="GO" id="GO:0051130">
    <property type="term" value="P:positive regulation of cellular component organization"/>
    <property type="evidence" value="ECO:0007669"/>
    <property type="project" value="UniProtKB-ARBA"/>
</dbReference>
<dbReference type="GO" id="GO:0005899">
    <property type="term" value="C:insulin receptor complex"/>
    <property type="evidence" value="ECO:0007669"/>
    <property type="project" value="TreeGrafter"/>
</dbReference>
<evidence type="ECO:0000256" key="17">
    <source>
        <dbReference type="ARBA" id="ARBA00023180"/>
    </source>
</evidence>
<evidence type="ECO:0000256" key="16">
    <source>
        <dbReference type="ARBA" id="ARBA00023170"/>
    </source>
</evidence>
<dbReference type="SUPFAM" id="SSF49265">
    <property type="entry name" value="Fibronectin type III"/>
    <property type="match status" value="2"/>
</dbReference>
<evidence type="ECO:0000256" key="20">
    <source>
        <dbReference type="PROSITE-ProRule" id="PRU10141"/>
    </source>
</evidence>
<evidence type="ECO:0000256" key="12">
    <source>
        <dbReference type="ARBA" id="ARBA00022840"/>
    </source>
</evidence>
<dbReference type="GO" id="GO:0046872">
    <property type="term" value="F:metal ion binding"/>
    <property type="evidence" value="ECO:0007669"/>
    <property type="project" value="UniProtKB-KW"/>
</dbReference>
<keyword evidence="11 24" id="KW-0418">Kinase</keyword>
<keyword evidence="10 20" id="KW-0547">Nucleotide-binding</keyword>